<dbReference type="Proteomes" id="UP000186228">
    <property type="component" value="Unassembled WGS sequence"/>
</dbReference>
<dbReference type="InterPro" id="IPR050678">
    <property type="entry name" value="DNA_Partitioning_ATPase"/>
</dbReference>
<sequence>MTILTFANSKGGVGKSTLCALVASELASASSNIHIIDADRQLSCFQWVNRCRQAGTLPKSITASRAATQQELVDAISQTGEGITLIDVQGSMNELLTAAVVASDLTIVPAKANVMEMFETVKLFEWARNLKRAPLRLVLNRVEGIDLNTKAFQDAIELIRAHKLPALPTFIRARKVYEQFCLNSGTLEILSQDPSKADQVKKARANIVQLLNDITEAIKADELPAVESQRVRR</sequence>
<evidence type="ECO:0000313" key="2">
    <source>
        <dbReference type="Proteomes" id="UP000186228"/>
    </source>
</evidence>
<dbReference type="RefSeq" id="WP_075856857.1">
    <property type="nucleotide sequence ID" value="NZ_FMAC01000018.1"/>
</dbReference>
<reference evidence="2" key="1">
    <citation type="submission" date="2016-08" db="EMBL/GenBank/DDBJ databases">
        <authorList>
            <person name="Varghese N."/>
            <person name="Submissions Spin"/>
        </authorList>
    </citation>
    <scope>NUCLEOTIDE SEQUENCE [LARGE SCALE GENOMIC DNA]</scope>
    <source>
        <strain evidence="2">CCBAU 57015</strain>
    </source>
</reference>
<dbReference type="OrthoDB" id="113462at2"/>
<dbReference type="EMBL" id="FMAC01000018">
    <property type="protein sequence ID" value="SCB39029.1"/>
    <property type="molecule type" value="Genomic_DNA"/>
</dbReference>
<dbReference type="AlphaFoldDB" id="A0A1C3WG88"/>
<dbReference type="SUPFAM" id="SSF52540">
    <property type="entry name" value="P-loop containing nucleoside triphosphate hydrolases"/>
    <property type="match status" value="1"/>
</dbReference>
<dbReference type="Gene3D" id="3.40.50.300">
    <property type="entry name" value="P-loop containing nucleotide triphosphate hydrolases"/>
    <property type="match status" value="1"/>
</dbReference>
<organism evidence="1 2">
    <name type="scientific">Rhizobium hainanense</name>
    <dbReference type="NCBI Taxonomy" id="52131"/>
    <lineage>
        <taxon>Bacteria</taxon>
        <taxon>Pseudomonadati</taxon>
        <taxon>Pseudomonadota</taxon>
        <taxon>Alphaproteobacteria</taxon>
        <taxon>Hyphomicrobiales</taxon>
        <taxon>Rhizobiaceae</taxon>
        <taxon>Rhizobium/Agrobacterium group</taxon>
        <taxon>Rhizobium</taxon>
    </lineage>
</organism>
<accession>A0A1C3WG88</accession>
<dbReference type="STRING" id="52131.GA0061100_11847"/>
<name>A0A1C3WG88_9HYPH</name>
<evidence type="ECO:0000313" key="1">
    <source>
        <dbReference type="EMBL" id="SCB39029.1"/>
    </source>
</evidence>
<dbReference type="PIRSF" id="PIRSF009320">
    <property type="entry name" value="Nuc_binding_HP_1000"/>
    <property type="match status" value="1"/>
</dbReference>
<protein>
    <submittedName>
        <fullName evidence="1">Chromosome partitioning protein</fullName>
    </submittedName>
</protein>
<gene>
    <name evidence="1" type="ORF">GA0061100_11847</name>
</gene>
<dbReference type="InterPro" id="IPR027417">
    <property type="entry name" value="P-loop_NTPase"/>
</dbReference>
<dbReference type="Pfam" id="PF07015">
    <property type="entry name" value="VirC1"/>
    <property type="match status" value="1"/>
</dbReference>
<dbReference type="PANTHER" id="PTHR13696:SF96">
    <property type="entry name" value="COBQ_COBB_MIND_PARA NUCLEOTIDE BINDING DOMAIN-CONTAINING PROTEIN"/>
    <property type="match status" value="1"/>
</dbReference>
<dbReference type="PANTHER" id="PTHR13696">
    <property type="entry name" value="P-LOOP CONTAINING NUCLEOSIDE TRIPHOSPHATE HYDROLASE"/>
    <property type="match status" value="1"/>
</dbReference>
<keyword evidence="2" id="KW-1185">Reference proteome</keyword>
<proteinExistence type="predicted"/>
<dbReference type="CDD" id="cd02042">
    <property type="entry name" value="ParAB_family"/>
    <property type="match status" value="1"/>
</dbReference>
<dbReference type="InterPro" id="IPR009744">
    <property type="entry name" value="VirC1"/>
</dbReference>